<dbReference type="InterPro" id="IPR027266">
    <property type="entry name" value="TrmE/GcvT-like"/>
</dbReference>
<accession>A0A127PF73</accession>
<dbReference type="InterPro" id="IPR007375">
    <property type="entry name" value="SoxG"/>
</dbReference>
<dbReference type="AlphaFoldDB" id="A0A127PF73"/>
<name>A0A127PF73_9BURK</name>
<dbReference type="Gene3D" id="3.30.1360.120">
    <property type="entry name" value="Probable tRNA modification gtpase trme, domain 1"/>
    <property type="match status" value="1"/>
</dbReference>
<dbReference type="EMBL" id="CP013232">
    <property type="protein sequence ID" value="AMO96449.1"/>
    <property type="molecule type" value="Genomic_DNA"/>
</dbReference>
<dbReference type="Proteomes" id="UP000072421">
    <property type="component" value="Chromosome"/>
</dbReference>
<dbReference type="PATRIC" id="fig|158899.10.peg.3800"/>
<protein>
    <submittedName>
        <fullName evidence="1">Sarcosine oxidase, gamma subunit</fullName>
    </submittedName>
</protein>
<organism evidence="1">
    <name type="scientific">Collimonas fungivorans</name>
    <dbReference type="NCBI Taxonomy" id="158899"/>
    <lineage>
        <taxon>Bacteria</taxon>
        <taxon>Pseudomonadati</taxon>
        <taxon>Pseudomonadota</taxon>
        <taxon>Betaproteobacteria</taxon>
        <taxon>Burkholderiales</taxon>
        <taxon>Oxalobacteraceae</taxon>
        <taxon>Collimonas</taxon>
    </lineage>
</organism>
<proteinExistence type="predicted"/>
<dbReference type="SUPFAM" id="SSF103025">
    <property type="entry name" value="Folate-binding domain"/>
    <property type="match status" value="1"/>
</dbReference>
<sequence length="202" mass="22057">MLNETQLFQVQQESPFTELTQMLASLAVGANAAVSMEEKPFLELINLKGEADSAVLQKAVKGLTGAVLPLQPNTVTESEQFTIYWLAPNEWLIQSKQPRLPALGSDLAGALAGQFASVVDISSGNTSLVLSGKKAREVLRKGCPLDFHPAAFKLGQCAQSHFFKAGVLLRPLADDAYELVIRRSFADYFGRILLDACQEYLR</sequence>
<dbReference type="Pfam" id="PF04268">
    <property type="entry name" value="SoxG"/>
    <property type="match status" value="1"/>
</dbReference>
<reference evidence="1 2" key="1">
    <citation type="submission" date="2015-11" db="EMBL/GenBank/DDBJ databases">
        <title>Exploring the genomic traits of fungus-feeding bacterial genus Collimonas.</title>
        <authorList>
            <person name="Song C."/>
            <person name="Schmidt R."/>
            <person name="de Jager V."/>
            <person name="Krzyzanowska D."/>
            <person name="Jongedijk E."/>
            <person name="Cankar K."/>
            <person name="Beekwilder J."/>
            <person name="van Veen A."/>
            <person name="de Boer W."/>
            <person name="van Veen J.A."/>
            <person name="Garbeva P."/>
        </authorList>
    </citation>
    <scope>NUCLEOTIDE SEQUENCE [LARGE SCALE GENOMIC DNA]</scope>
    <source>
        <strain evidence="1 2">Ter6</strain>
    </source>
</reference>
<dbReference type="RefSeq" id="WP_236904360.1">
    <property type="nucleotide sequence ID" value="NZ_CP013232.1"/>
</dbReference>
<gene>
    <name evidence="1" type="ORF">CFter6_3829</name>
</gene>
<evidence type="ECO:0000313" key="2">
    <source>
        <dbReference type="Proteomes" id="UP000072421"/>
    </source>
</evidence>
<evidence type="ECO:0000313" key="1">
    <source>
        <dbReference type="EMBL" id="AMO96449.1"/>
    </source>
</evidence>
<dbReference type="Gene3D" id="3.30.70.1520">
    <property type="entry name" value="Heterotetrameric sarcosine oxidase"/>
    <property type="match status" value="1"/>
</dbReference>